<organism evidence="10 11">
    <name type="scientific">Muricaecibacterium torontonense</name>
    <dbReference type="NCBI Taxonomy" id="3032871"/>
    <lineage>
        <taxon>Bacteria</taxon>
        <taxon>Bacillati</taxon>
        <taxon>Actinomycetota</taxon>
        <taxon>Coriobacteriia</taxon>
        <taxon>Coriobacteriales</taxon>
        <taxon>Atopobiaceae</taxon>
        <taxon>Muricaecibacterium</taxon>
    </lineage>
</organism>
<evidence type="ECO:0000256" key="8">
    <source>
        <dbReference type="ARBA" id="ARBA00023303"/>
    </source>
</evidence>
<keyword evidence="11" id="KW-1185">Reference proteome</keyword>
<protein>
    <recommendedName>
        <fullName evidence="9">Large-conductance mechanosensitive channel</fullName>
    </recommendedName>
</protein>
<evidence type="ECO:0000256" key="6">
    <source>
        <dbReference type="ARBA" id="ARBA00023065"/>
    </source>
</evidence>
<keyword evidence="2 9" id="KW-0813">Transport</keyword>
<reference evidence="10 11" key="1">
    <citation type="submission" date="2019-04" db="EMBL/GenBank/DDBJ databases">
        <title>Microbes associate with the intestines of laboratory mice.</title>
        <authorList>
            <person name="Navarre W."/>
            <person name="Wong E."/>
            <person name="Huang K."/>
            <person name="Tropini C."/>
            <person name="Ng K."/>
            <person name="Yu B."/>
        </authorList>
    </citation>
    <scope>NUCLEOTIDE SEQUENCE [LARGE SCALE GENOMIC DNA]</scope>
    <source>
        <strain evidence="10 11">NM07_P-09</strain>
    </source>
</reference>
<evidence type="ECO:0000256" key="7">
    <source>
        <dbReference type="ARBA" id="ARBA00023136"/>
    </source>
</evidence>
<dbReference type="InterPro" id="IPR001185">
    <property type="entry name" value="MS_channel"/>
</dbReference>
<dbReference type="EMBL" id="SRYE01000001">
    <property type="protein sequence ID" value="TGY63307.1"/>
    <property type="molecule type" value="Genomic_DNA"/>
</dbReference>
<dbReference type="NCBIfam" id="TIGR00220">
    <property type="entry name" value="mscL"/>
    <property type="match status" value="1"/>
</dbReference>
<feature type="transmembrane region" description="Helical" evidence="9">
    <location>
        <begin position="83"/>
        <end position="104"/>
    </location>
</feature>
<dbReference type="Proteomes" id="UP000310263">
    <property type="component" value="Unassembled WGS sequence"/>
</dbReference>
<dbReference type="SUPFAM" id="SSF81330">
    <property type="entry name" value="Gated mechanosensitive channel"/>
    <property type="match status" value="1"/>
</dbReference>
<evidence type="ECO:0000256" key="1">
    <source>
        <dbReference type="ARBA" id="ARBA00004141"/>
    </source>
</evidence>
<evidence type="ECO:0000313" key="10">
    <source>
        <dbReference type="EMBL" id="TGY63307.1"/>
    </source>
</evidence>
<comment type="subcellular location">
    <subcellularLocation>
        <location evidence="9">Cell membrane</location>
        <topology evidence="9">Multi-pass membrane protein</topology>
    </subcellularLocation>
    <subcellularLocation>
        <location evidence="1">Membrane</location>
        <topology evidence="1">Multi-pass membrane protein</topology>
    </subcellularLocation>
</comment>
<dbReference type="InterPro" id="IPR037673">
    <property type="entry name" value="MSC/AndL"/>
</dbReference>
<keyword evidence="7 9" id="KW-0472">Membrane</keyword>
<keyword evidence="3 9" id="KW-1003">Cell membrane</keyword>
<name>A0A4S2F4H1_9ACTN</name>
<evidence type="ECO:0000313" key="11">
    <source>
        <dbReference type="Proteomes" id="UP000310263"/>
    </source>
</evidence>
<dbReference type="GO" id="GO:0005886">
    <property type="term" value="C:plasma membrane"/>
    <property type="evidence" value="ECO:0007669"/>
    <property type="project" value="UniProtKB-SubCell"/>
</dbReference>
<dbReference type="PRINTS" id="PR01264">
    <property type="entry name" value="MECHCHANNEL"/>
</dbReference>
<dbReference type="HAMAP" id="MF_00115">
    <property type="entry name" value="MscL"/>
    <property type="match status" value="1"/>
</dbReference>
<comment type="caution">
    <text evidence="10">The sequence shown here is derived from an EMBL/GenBank/DDBJ whole genome shotgun (WGS) entry which is preliminary data.</text>
</comment>
<evidence type="ECO:0000256" key="4">
    <source>
        <dbReference type="ARBA" id="ARBA00022692"/>
    </source>
</evidence>
<dbReference type="Gene3D" id="1.10.1200.120">
    <property type="entry name" value="Large-conductance mechanosensitive channel, MscL, domain 1"/>
    <property type="match status" value="1"/>
</dbReference>
<comment type="function">
    <text evidence="9">Channel that opens in response to stretch forces in the membrane lipid bilayer. May participate in the regulation of osmotic pressure changes within the cell.</text>
</comment>
<sequence>MSQDPKKIAEQSKGLWAEFKEFISRGSVIDLAVGMIIGAAFTAIVSSLVNDVVMPLIGVIIGGIDFSGIQTQVGGATIMWGNFIQAIINFLLIALVVFLMVKAINTAHDVMTKKNVEELEEATAEPTPEDKQLQLLEEIRDALVNRE</sequence>
<keyword evidence="6 9" id="KW-0406">Ion transport</keyword>
<keyword evidence="4 9" id="KW-0812">Transmembrane</keyword>
<evidence type="ECO:0000256" key="2">
    <source>
        <dbReference type="ARBA" id="ARBA00022448"/>
    </source>
</evidence>
<keyword evidence="8 9" id="KW-0407">Ion channel</keyword>
<feature type="transmembrane region" description="Helical" evidence="9">
    <location>
        <begin position="28"/>
        <end position="49"/>
    </location>
</feature>
<accession>A0A4S2F4H1</accession>
<evidence type="ECO:0000256" key="3">
    <source>
        <dbReference type="ARBA" id="ARBA00022475"/>
    </source>
</evidence>
<dbReference type="GO" id="GO:0008381">
    <property type="term" value="F:mechanosensitive monoatomic ion channel activity"/>
    <property type="evidence" value="ECO:0007669"/>
    <property type="project" value="UniProtKB-UniRule"/>
</dbReference>
<gene>
    <name evidence="9 10" type="primary">mscL</name>
    <name evidence="10" type="ORF">E5334_02060</name>
</gene>
<keyword evidence="5 9" id="KW-1133">Transmembrane helix</keyword>
<evidence type="ECO:0000256" key="5">
    <source>
        <dbReference type="ARBA" id="ARBA00022989"/>
    </source>
</evidence>
<dbReference type="PANTHER" id="PTHR30266">
    <property type="entry name" value="MECHANOSENSITIVE CHANNEL MSCL"/>
    <property type="match status" value="1"/>
</dbReference>
<comment type="similarity">
    <text evidence="9">Belongs to the MscL family.</text>
</comment>
<dbReference type="InterPro" id="IPR036019">
    <property type="entry name" value="MscL_channel"/>
</dbReference>
<evidence type="ECO:0000256" key="9">
    <source>
        <dbReference type="HAMAP-Rule" id="MF_00115"/>
    </source>
</evidence>
<dbReference type="OrthoDB" id="9810350at2"/>
<dbReference type="PANTHER" id="PTHR30266:SF2">
    <property type="entry name" value="LARGE-CONDUCTANCE MECHANOSENSITIVE CHANNEL"/>
    <property type="match status" value="1"/>
</dbReference>
<comment type="subunit">
    <text evidence="9">Homopentamer.</text>
</comment>
<proteinExistence type="inferred from homology"/>
<dbReference type="Pfam" id="PF01741">
    <property type="entry name" value="MscL"/>
    <property type="match status" value="1"/>
</dbReference>
<dbReference type="RefSeq" id="WP_136011934.1">
    <property type="nucleotide sequence ID" value="NZ_SRYE01000001.1"/>
</dbReference>
<dbReference type="AlphaFoldDB" id="A0A4S2F4H1"/>